<evidence type="ECO:0000313" key="3">
    <source>
        <dbReference type="Proteomes" id="UP000695562"/>
    </source>
</evidence>
<gene>
    <name evidence="2" type="ORF">CYY_006526</name>
</gene>
<protein>
    <submittedName>
        <fullName evidence="2">Uncharacterized protein</fullName>
    </submittedName>
</protein>
<dbReference type="Proteomes" id="UP000695562">
    <property type="component" value="Unassembled WGS sequence"/>
</dbReference>
<dbReference type="EMBL" id="AJWJ01000306">
    <property type="protein sequence ID" value="KAF2072150.1"/>
    <property type="molecule type" value="Genomic_DNA"/>
</dbReference>
<reference evidence="2" key="1">
    <citation type="submission" date="2020-01" db="EMBL/GenBank/DDBJ databases">
        <title>Development of genomics and gene disruption for Polysphondylium violaceum indicates a role for the polyketide synthase stlB in stalk morphogenesis.</title>
        <authorList>
            <person name="Narita B."/>
            <person name="Kawabe Y."/>
            <person name="Kin K."/>
            <person name="Saito T."/>
            <person name="Gibbs R."/>
            <person name="Kuspa A."/>
            <person name="Muzny D."/>
            <person name="Queller D."/>
            <person name="Richards S."/>
            <person name="Strassman J."/>
            <person name="Sucgang R."/>
            <person name="Worley K."/>
            <person name="Schaap P."/>
        </authorList>
    </citation>
    <scope>NUCLEOTIDE SEQUENCE</scope>
    <source>
        <strain evidence="2">QSvi11</strain>
    </source>
</reference>
<dbReference type="AlphaFoldDB" id="A0A8J4UY60"/>
<name>A0A8J4UY60_9MYCE</name>
<comment type="caution">
    <text evidence="2">The sequence shown here is derived from an EMBL/GenBank/DDBJ whole genome shotgun (WGS) entry which is preliminary data.</text>
</comment>
<feature type="coiled-coil region" evidence="1">
    <location>
        <begin position="140"/>
        <end position="193"/>
    </location>
</feature>
<proteinExistence type="predicted"/>
<accession>A0A8J4UY60</accession>
<keyword evidence="1" id="KW-0175">Coiled coil</keyword>
<sequence>MSDISLICKCCSPPRYYQSPVLLSVCDHIVCRDTVVHFGDKYVCSLCNSISDQLDTESDRVLDIVNEIERKYICKLHNQDIHEVCWTCNTLKCYLCNNEDCKVCSHDRKGILDCINVFNILDENIKKFMQDNTIKIQDNLDHLDQEMRNNKQIITRLRELKEYIKNRLENHYLQSLETEFSVLENRISSSINQLTETKQNINNFLINFNTKKSATQLYVQVLDWLKEKNSVCSYKIYSSTTFEEDDIIDQLLNSYYQPQQHSLTPTATPLTDQQQQFIITLKQCVDIKESIDTRPLLCYPIINSYKFLNLPKHPIVEPIINSQLDLFLNNNENDNNNNNIDDLFHILHKDYHVRLTRLFYLISEPKFQFNYLFFVKTLDDCRNILMKLDKKFSCSIIVGDRELIDLFNSNISKLTSVLIVYHRDFYFKYKDQIQYNYRNIKTLMITDNSDFKADHPNVNIFGEHVLEELSNEGLELLFNNLTDSIVSKDDIFYKPLMYTITKVRLKFMVEDITKDIRNKTKTPNDIIYNRLSYGIITAPPSHAFTFSVKRIFIFPVGEILWSLKVNYVESQTKQNNKWVPITIMQEPNECTDPYQLILTSEYAQIIVNNNTNGDVYNIKFDWNFRTVSKHVMGEGSMNLIPLSGTFESRSLGIQPLSLSNCFGSILYHPIHHKHLDKIEIDAIGYSFGTNNNNNNQNSVKRIAIRLVPGKRRINIINIQGMVHFIGKVKFIKDSDHTLIIRSNYSRFANNNQLIFKSKDNQPIPDRGNSSGNLCGDITLKDGRTIISFDIPAYINRKVQFYYLFFVKTLEDYRNILIKLGKNFLRSAIVGDWELIDLFNSKIIFKAQHPNINIFGEHVLKPLSNEDLELLFNNLTDSVVSKDDIFYKPLMYTITRVTLEFMIENLTKHIRNKTKTPNDIIYRMLSSAAVTISPSEIKPKNKIFKFLEGEMLWSFEVDYLESQTKQNNKWVPITIM</sequence>
<evidence type="ECO:0000313" key="2">
    <source>
        <dbReference type="EMBL" id="KAF2072150.1"/>
    </source>
</evidence>
<keyword evidence="3" id="KW-1185">Reference proteome</keyword>
<evidence type="ECO:0000256" key="1">
    <source>
        <dbReference type="SAM" id="Coils"/>
    </source>
</evidence>
<organism evidence="2 3">
    <name type="scientific">Polysphondylium violaceum</name>
    <dbReference type="NCBI Taxonomy" id="133409"/>
    <lineage>
        <taxon>Eukaryota</taxon>
        <taxon>Amoebozoa</taxon>
        <taxon>Evosea</taxon>
        <taxon>Eumycetozoa</taxon>
        <taxon>Dictyostelia</taxon>
        <taxon>Dictyosteliales</taxon>
        <taxon>Dictyosteliaceae</taxon>
        <taxon>Polysphondylium</taxon>
    </lineage>
</organism>